<comment type="caution">
    <text evidence="8">The sequence shown here is derived from an EMBL/GenBank/DDBJ whole genome shotgun (WGS) entry which is preliminary data.</text>
</comment>
<keyword evidence="5" id="KW-0804">Transcription</keyword>
<evidence type="ECO:0000256" key="4">
    <source>
        <dbReference type="ARBA" id="ARBA00023125"/>
    </source>
</evidence>
<dbReference type="GO" id="GO:0003677">
    <property type="term" value="F:DNA binding"/>
    <property type="evidence" value="ECO:0007669"/>
    <property type="project" value="UniProtKB-KW"/>
</dbReference>
<dbReference type="AlphaFoldDB" id="A0A923RUP4"/>
<comment type="similarity">
    <text evidence="1">Belongs to the sigma-70 factor family. ECF subfamily.</text>
</comment>
<dbReference type="Gene3D" id="1.10.1740.10">
    <property type="match status" value="1"/>
</dbReference>
<proteinExistence type="inferred from homology"/>
<feature type="domain" description="RNA polymerase sigma factor 70 region 4 type 2" evidence="7">
    <location>
        <begin position="120"/>
        <end position="171"/>
    </location>
</feature>
<dbReference type="Proteomes" id="UP000606720">
    <property type="component" value="Unassembled WGS sequence"/>
</dbReference>
<dbReference type="EMBL" id="JACOPH010000002">
    <property type="protein sequence ID" value="MBC5713439.1"/>
    <property type="molecule type" value="Genomic_DNA"/>
</dbReference>
<evidence type="ECO:0000259" key="6">
    <source>
        <dbReference type="Pfam" id="PF04542"/>
    </source>
</evidence>
<keyword evidence="2" id="KW-0805">Transcription regulation</keyword>
<keyword evidence="9" id="KW-1185">Reference proteome</keyword>
<evidence type="ECO:0000259" key="7">
    <source>
        <dbReference type="Pfam" id="PF08281"/>
    </source>
</evidence>
<evidence type="ECO:0000256" key="1">
    <source>
        <dbReference type="ARBA" id="ARBA00010641"/>
    </source>
</evidence>
<dbReference type="SUPFAM" id="SSF88659">
    <property type="entry name" value="Sigma3 and sigma4 domains of RNA polymerase sigma factors"/>
    <property type="match status" value="1"/>
</dbReference>
<dbReference type="InterPro" id="IPR013325">
    <property type="entry name" value="RNA_pol_sigma_r2"/>
</dbReference>
<accession>A0A923RUP4</accession>
<dbReference type="InterPro" id="IPR013324">
    <property type="entry name" value="RNA_pol_sigma_r3/r4-like"/>
</dbReference>
<dbReference type="GO" id="GO:0006352">
    <property type="term" value="P:DNA-templated transcription initiation"/>
    <property type="evidence" value="ECO:0007669"/>
    <property type="project" value="InterPro"/>
</dbReference>
<dbReference type="RefSeq" id="WP_186866373.1">
    <property type="nucleotide sequence ID" value="NZ_JACOPH010000002.1"/>
</dbReference>
<protein>
    <submittedName>
        <fullName evidence="8">RNA polymerase sigma factor</fullName>
    </submittedName>
</protein>
<keyword evidence="3" id="KW-0731">Sigma factor</keyword>
<feature type="domain" description="RNA polymerase sigma-70 region 2" evidence="6">
    <location>
        <begin position="20"/>
        <end position="87"/>
    </location>
</feature>
<dbReference type="InterPro" id="IPR014284">
    <property type="entry name" value="RNA_pol_sigma-70_dom"/>
</dbReference>
<dbReference type="InterPro" id="IPR039425">
    <property type="entry name" value="RNA_pol_sigma-70-like"/>
</dbReference>
<gene>
    <name evidence="8" type="ORF">H8S17_04285</name>
</gene>
<dbReference type="PANTHER" id="PTHR43133">
    <property type="entry name" value="RNA POLYMERASE ECF-TYPE SIGMA FACTO"/>
    <property type="match status" value="1"/>
</dbReference>
<evidence type="ECO:0000256" key="5">
    <source>
        <dbReference type="ARBA" id="ARBA00023163"/>
    </source>
</evidence>
<evidence type="ECO:0000313" key="8">
    <source>
        <dbReference type="EMBL" id="MBC5713439.1"/>
    </source>
</evidence>
<evidence type="ECO:0000313" key="9">
    <source>
        <dbReference type="Proteomes" id="UP000606720"/>
    </source>
</evidence>
<dbReference type="SUPFAM" id="SSF88946">
    <property type="entry name" value="Sigma2 domain of RNA polymerase sigma factors"/>
    <property type="match status" value="1"/>
</dbReference>
<dbReference type="Pfam" id="PF08281">
    <property type="entry name" value="Sigma70_r4_2"/>
    <property type="match status" value="1"/>
</dbReference>
<evidence type="ECO:0000256" key="2">
    <source>
        <dbReference type="ARBA" id="ARBA00023015"/>
    </source>
</evidence>
<reference evidence="8" key="1">
    <citation type="submission" date="2020-08" db="EMBL/GenBank/DDBJ databases">
        <title>Genome public.</title>
        <authorList>
            <person name="Liu C."/>
            <person name="Sun Q."/>
        </authorList>
    </citation>
    <scope>NUCLEOTIDE SEQUENCE</scope>
    <source>
        <strain evidence="8">BX1005</strain>
    </source>
</reference>
<dbReference type="InterPro" id="IPR036388">
    <property type="entry name" value="WH-like_DNA-bd_sf"/>
</dbReference>
<dbReference type="PANTHER" id="PTHR43133:SF8">
    <property type="entry name" value="RNA POLYMERASE SIGMA FACTOR HI_1459-RELATED"/>
    <property type="match status" value="1"/>
</dbReference>
<dbReference type="InterPro" id="IPR013249">
    <property type="entry name" value="RNA_pol_sigma70_r4_t2"/>
</dbReference>
<dbReference type="InterPro" id="IPR007627">
    <property type="entry name" value="RNA_pol_sigma70_r2"/>
</dbReference>
<sequence>MIYLSLLETEEDKKYFKEIYENNYLKMYHVALGILHDKSEAENAVHEAFLSLAEKFQKYSHISGRKMDNFCVSIVKNKAIDSIRRSRHYTEEEIEDLKLYQDDKLVNPENILLSEETKGMIKKALEQISEVFRETLVLKFVYELSNAEIAYIQGVSRKTVVMRIYRGKQMLRKVIHEEDMQ</sequence>
<dbReference type="Pfam" id="PF04542">
    <property type="entry name" value="Sigma70_r2"/>
    <property type="match status" value="1"/>
</dbReference>
<dbReference type="NCBIfam" id="TIGR02937">
    <property type="entry name" value="sigma70-ECF"/>
    <property type="match status" value="1"/>
</dbReference>
<name>A0A923RUP4_9FIRM</name>
<dbReference type="Gene3D" id="1.10.10.10">
    <property type="entry name" value="Winged helix-like DNA-binding domain superfamily/Winged helix DNA-binding domain"/>
    <property type="match status" value="1"/>
</dbReference>
<organism evidence="8 9">
    <name type="scientific">Roseburia zhanii</name>
    <dbReference type="NCBI Taxonomy" id="2763064"/>
    <lineage>
        <taxon>Bacteria</taxon>
        <taxon>Bacillati</taxon>
        <taxon>Bacillota</taxon>
        <taxon>Clostridia</taxon>
        <taxon>Lachnospirales</taxon>
        <taxon>Lachnospiraceae</taxon>
        <taxon>Roseburia</taxon>
    </lineage>
</organism>
<evidence type="ECO:0000256" key="3">
    <source>
        <dbReference type="ARBA" id="ARBA00023082"/>
    </source>
</evidence>
<keyword evidence="4" id="KW-0238">DNA-binding</keyword>
<dbReference type="GO" id="GO:0016987">
    <property type="term" value="F:sigma factor activity"/>
    <property type="evidence" value="ECO:0007669"/>
    <property type="project" value="UniProtKB-KW"/>
</dbReference>